<organism evidence="1 2">
    <name type="scientific">Vibrio anguillarum</name>
    <name type="common">Listonella anguillarum</name>
    <dbReference type="NCBI Taxonomy" id="55601"/>
    <lineage>
        <taxon>Bacteria</taxon>
        <taxon>Pseudomonadati</taxon>
        <taxon>Pseudomonadota</taxon>
        <taxon>Gammaproteobacteria</taxon>
        <taxon>Vibrionales</taxon>
        <taxon>Vibrionaceae</taxon>
        <taxon>Vibrio</taxon>
    </lineage>
</organism>
<dbReference type="EMBL" id="RDPI01001817">
    <property type="protein sequence ID" value="MBF4377495.1"/>
    <property type="molecule type" value="Genomic_DNA"/>
</dbReference>
<proteinExistence type="predicted"/>
<feature type="non-terminal residue" evidence="1">
    <location>
        <position position="99"/>
    </location>
</feature>
<evidence type="ECO:0000313" key="2">
    <source>
        <dbReference type="Proteomes" id="UP000726136"/>
    </source>
</evidence>
<keyword evidence="2" id="KW-1185">Reference proteome</keyword>
<protein>
    <submittedName>
        <fullName evidence="1">Retention module-containing protein</fullName>
    </submittedName>
</protein>
<dbReference type="InterPro" id="IPR047777">
    <property type="entry name" value="LapA-like_RM"/>
</dbReference>
<gene>
    <name evidence="1" type="ORF">EAY46_31475</name>
</gene>
<reference evidence="1 2" key="1">
    <citation type="journal article" date="2021" name="PeerJ">
        <title>Analysis of 44 Vibrio anguillarum genomes reveals high genetic diversity.</title>
        <authorList>
            <person name="Hansen M.J."/>
            <person name="Dalsgaard I."/>
        </authorList>
    </citation>
    <scope>NUCLEOTIDE SEQUENCE [LARGE SCALE GENOMIC DNA]</scope>
    <source>
        <strain evidence="1 2">040915-1/1B</strain>
    </source>
</reference>
<name>A0ABR9ZGD7_VIBAN</name>
<evidence type="ECO:0000313" key="1">
    <source>
        <dbReference type="EMBL" id="MBF4377495.1"/>
    </source>
</evidence>
<dbReference type="NCBIfam" id="NF033682">
    <property type="entry name" value="retention_LapA"/>
    <property type="match status" value="1"/>
</dbReference>
<sequence length="99" mass="10431">IAADAKGNARKVSAGDQLNKDEILITVNHSSVTILLNGQATVVDQNCITCFSNASPDSESSVDLVQFPIEGEINADLSLLDEVSFDADNIAAIQQAILD</sequence>
<feature type="non-terminal residue" evidence="1">
    <location>
        <position position="1"/>
    </location>
</feature>
<accession>A0ABR9ZGD7</accession>
<comment type="caution">
    <text evidence="1">The sequence shown here is derived from an EMBL/GenBank/DDBJ whole genome shotgun (WGS) entry which is preliminary data.</text>
</comment>
<dbReference type="Proteomes" id="UP000726136">
    <property type="component" value="Unassembled WGS sequence"/>
</dbReference>
<dbReference type="RefSeq" id="WP_194665475.1">
    <property type="nucleotide sequence ID" value="NZ_RDPI01001817.1"/>
</dbReference>